<dbReference type="AlphaFoldDB" id="A0A9C6WQ91"/>
<dbReference type="RefSeq" id="XP_052124338.1">
    <property type="nucleotide sequence ID" value="XM_052268378.1"/>
</dbReference>
<dbReference type="GO" id="GO:0005615">
    <property type="term" value="C:extracellular space"/>
    <property type="evidence" value="ECO:0007669"/>
    <property type="project" value="TreeGrafter"/>
</dbReference>
<dbReference type="Gene3D" id="3.40.50.1820">
    <property type="entry name" value="alpha/beta hydrolase"/>
    <property type="match status" value="1"/>
</dbReference>
<dbReference type="PANTHER" id="PTHR11610:SF173">
    <property type="entry name" value="LIPASE DOMAIN-CONTAINING PROTEIN-RELATED"/>
    <property type="match status" value="1"/>
</dbReference>
<dbReference type="OrthoDB" id="199913at2759"/>
<dbReference type="InterPro" id="IPR029058">
    <property type="entry name" value="AB_hydrolase_fold"/>
</dbReference>
<dbReference type="GO" id="GO:0016298">
    <property type="term" value="F:lipase activity"/>
    <property type="evidence" value="ECO:0007669"/>
    <property type="project" value="InterPro"/>
</dbReference>
<dbReference type="Pfam" id="PF00151">
    <property type="entry name" value="Lipase"/>
    <property type="match status" value="1"/>
</dbReference>
<feature type="chain" id="PRO_5044698032" evidence="5">
    <location>
        <begin position="21"/>
        <end position="339"/>
    </location>
</feature>
<dbReference type="GO" id="GO:0017171">
    <property type="term" value="F:serine hydrolase activity"/>
    <property type="evidence" value="ECO:0007669"/>
    <property type="project" value="TreeGrafter"/>
</dbReference>
<evidence type="ECO:0000256" key="5">
    <source>
        <dbReference type="SAM" id="SignalP"/>
    </source>
</evidence>
<evidence type="ECO:0000313" key="7">
    <source>
        <dbReference type="Proteomes" id="UP000504606"/>
    </source>
</evidence>
<dbReference type="GO" id="GO:0016042">
    <property type="term" value="P:lipid catabolic process"/>
    <property type="evidence" value="ECO:0007669"/>
    <property type="project" value="TreeGrafter"/>
</dbReference>
<evidence type="ECO:0000313" key="9">
    <source>
        <dbReference type="RefSeq" id="XP_052124338.1"/>
    </source>
</evidence>
<comment type="subcellular location">
    <subcellularLocation>
        <location evidence="1">Secreted</location>
    </subcellularLocation>
</comment>
<evidence type="ECO:0000256" key="4">
    <source>
        <dbReference type="RuleBase" id="RU004262"/>
    </source>
</evidence>
<feature type="signal peptide" evidence="5">
    <location>
        <begin position="1"/>
        <end position="20"/>
    </location>
</feature>
<organism evidence="7 8">
    <name type="scientific">Frankliniella occidentalis</name>
    <name type="common">Western flower thrips</name>
    <name type="synonym">Euthrips occidentalis</name>
    <dbReference type="NCBI Taxonomy" id="133901"/>
    <lineage>
        <taxon>Eukaryota</taxon>
        <taxon>Metazoa</taxon>
        <taxon>Ecdysozoa</taxon>
        <taxon>Arthropoda</taxon>
        <taxon>Hexapoda</taxon>
        <taxon>Insecta</taxon>
        <taxon>Pterygota</taxon>
        <taxon>Neoptera</taxon>
        <taxon>Paraneoptera</taxon>
        <taxon>Thysanoptera</taxon>
        <taxon>Terebrantia</taxon>
        <taxon>Thripoidea</taxon>
        <taxon>Thripidae</taxon>
        <taxon>Frankliniella</taxon>
    </lineage>
</organism>
<keyword evidence="3" id="KW-0964">Secreted</keyword>
<comment type="similarity">
    <text evidence="2 4">Belongs to the AB hydrolase superfamily. Lipase family.</text>
</comment>
<dbReference type="RefSeq" id="XP_052124337.1">
    <property type="nucleotide sequence ID" value="XM_052268377.1"/>
</dbReference>
<dbReference type="InterPro" id="IPR000734">
    <property type="entry name" value="TAG_lipase"/>
</dbReference>
<dbReference type="Proteomes" id="UP000504606">
    <property type="component" value="Unplaced"/>
</dbReference>
<keyword evidence="7" id="KW-1185">Reference proteome</keyword>
<keyword evidence="5" id="KW-0732">Signal</keyword>
<feature type="domain" description="Lipase" evidence="6">
    <location>
        <begin position="47"/>
        <end position="328"/>
    </location>
</feature>
<evidence type="ECO:0000259" key="6">
    <source>
        <dbReference type="Pfam" id="PF00151"/>
    </source>
</evidence>
<reference evidence="8 9" key="1">
    <citation type="submission" date="2025-04" db="UniProtKB">
        <authorList>
            <consortium name="RefSeq"/>
        </authorList>
    </citation>
    <scope>IDENTIFICATION</scope>
    <source>
        <tissue evidence="8 9">Whole organism</tissue>
    </source>
</reference>
<gene>
    <name evidence="8 9" type="primary">LOC113216461</name>
</gene>
<dbReference type="InterPro" id="IPR013818">
    <property type="entry name" value="Lipase"/>
</dbReference>
<sequence>MKLFLAAVMSAAVMCGGCSGNSLGHLPKRESVWNTLEEGEEDAAAANSSSNATSEFREINFILFSSDGNSSIGVDNAPALLDDATFNRSLRTVFFIHGYMDSKDSDSSKTVSSAFLRQGSFNVIVVDWSAYSGFPYLSALSNLPGASRAVADALNRMVQTGLPAESIWLTGHSLGAQLIGVASDTITFQIHQITGMDPAGPGFETPGVARLTRDAAELVEIVHTDAGVFGFNAPCGDVDIWPNGGTAVQPGCFLELEIGCSHLRSWMYFAEAVNHADAFPAVRCASWDDFRRGACPANGGDVVYMAHSHPGQNQTGNFYLTTNRASPFGKGQQGVTINA</sequence>
<dbReference type="PANTHER" id="PTHR11610">
    <property type="entry name" value="LIPASE"/>
    <property type="match status" value="1"/>
</dbReference>
<evidence type="ECO:0000256" key="3">
    <source>
        <dbReference type="ARBA" id="ARBA00022525"/>
    </source>
</evidence>
<evidence type="ECO:0000313" key="8">
    <source>
        <dbReference type="RefSeq" id="XP_052124337.1"/>
    </source>
</evidence>
<protein>
    <submittedName>
        <fullName evidence="8 9">Pancreatic lipase-related protein 2-like isoform X1</fullName>
    </submittedName>
</protein>
<proteinExistence type="inferred from homology"/>
<evidence type="ECO:0000256" key="2">
    <source>
        <dbReference type="ARBA" id="ARBA00010701"/>
    </source>
</evidence>
<dbReference type="GeneID" id="113216461"/>
<name>A0A9C6WQ91_FRAOC</name>
<dbReference type="SUPFAM" id="SSF53474">
    <property type="entry name" value="alpha/beta-Hydrolases"/>
    <property type="match status" value="1"/>
</dbReference>
<accession>A0A9C6WQ91</accession>
<evidence type="ECO:0000256" key="1">
    <source>
        <dbReference type="ARBA" id="ARBA00004613"/>
    </source>
</evidence>